<dbReference type="AlphaFoldDB" id="A0A9W6WR28"/>
<protein>
    <submittedName>
        <fullName evidence="1">Unnamed protein product</fullName>
    </submittedName>
</protein>
<gene>
    <name evidence="1" type="ORF">Plil01_000959200</name>
</gene>
<dbReference type="EMBL" id="BSXW01000484">
    <property type="protein sequence ID" value="GMF23680.1"/>
    <property type="molecule type" value="Genomic_DNA"/>
</dbReference>
<reference evidence="1" key="1">
    <citation type="submission" date="2023-04" db="EMBL/GenBank/DDBJ databases">
        <title>Phytophthora lilii NBRC 32176.</title>
        <authorList>
            <person name="Ichikawa N."/>
            <person name="Sato H."/>
            <person name="Tonouchi N."/>
        </authorList>
    </citation>
    <scope>NUCLEOTIDE SEQUENCE</scope>
    <source>
        <strain evidence="1">NBRC 32176</strain>
    </source>
</reference>
<comment type="caution">
    <text evidence="1">The sequence shown here is derived from an EMBL/GenBank/DDBJ whole genome shotgun (WGS) entry which is preliminary data.</text>
</comment>
<dbReference type="Proteomes" id="UP001165083">
    <property type="component" value="Unassembled WGS sequence"/>
</dbReference>
<name>A0A9W6WR28_9STRA</name>
<evidence type="ECO:0000313" key="1">
    <source>
        <dbReference type="EMBL" id="GMF23680.1"/>
    </source>
</evidence>
<accession>A0A9W6WR28</accession>
<keyword evidence="2" id="KW-1185">Reference proteome</keyword>
<evidence type="ECO:0000313" key="2">
    <source>
        <dbReference type="Proteomes" id="UP001165083"/>
    </source>
</evidence>
<sequence>MMRSMKLKRSKQAVAEIFDVYPVLADLRIHPVDANGRQQTKYYVGREAMTYSIRLNKVVLVPSINWSETYDYIGVINTNDVRFLTYINEKRERNEMGKEDRNIPQQIWQYIESKKKKSQCFKRRSC</sequence>
<dbReference type="OrthoDB" id="133193at2759"/>
<organism evidence="1 2">
    <name type="scientific">Phytophthora lilii</name>
    <dbReference type="NCBI Taxonomy" id="2077276"/>
    <lineage>
        <taxon>Eukaryota</taxon>
        <taxon>Sar</taxon>
        <taxon>Stramenopiles</taxon>
        <taxon>Oomycota</taxon>
        <taxon>Peronosporomycetes</taxon>
        <taxon>Peronosporales</taxon>
        <taxon>Peronosporaceae</taxon>
        <taxon>Phytophthora</taxon>
    </lineage>
</organism>
<proteinExistence type="predicted"/>